<proteinExistence type="predicted"/>
<sequence>MVVFARRGGGTAWLLQGGGVAPPGGDGSKMGGIPICLIVVISTLPHSGFFGKVFTSKFCQPLPLSLRAFIAMKTLEKAPADTALVEKSINTIRFLVVDALEKANSGTFTRPTLVQQPTRLHPRVPFLLLPPRPHEALNPNS</sequence>
<evidence type="ECO:0000313" key="1">
    <source>
        <dbReference type="EMBL" id="KAL2347677.1"/>
    </source>
</evidence>
<comment type="caution">
    <text evidence="1">The sequence shown here is derived from an EMBL/GenBank/DDBJ whole genome shotgun (WGS) entry which is preliminary data.</text>
</comment>
<accession>A0ABD1NHS7</accession>
<reference evidence="1 2" key="1">
    <citation type="submission" date="2024-08" db="EMBL/GenBank/DDBJ databases">
        <title>Insights into the chromosomal genome structure of Flemingia macrophylla.</title>
        <authorList>
            <person name="Ding Y."/>
            <person name="Zhao Y."/>
            <person name="Bi W."/>
            <person name="Wu M."/>
            <person name="Zhao G."/>
            <person name="Gong Y."/>
            <person name="Li W."/>
            <person name="Zhang P."/>
        </authorList>
    </citation>
    <scope>NUCLEOTIDE SEQUENCE [LARGE SCALE GENOMIC DNA]</scope>
    <source>
        <strain evidence="1">DYQJB</strain>
        <tissue evidence="1">Leaf</tissue>
    </source>
</reference>
<dbReference type="EMBL" id="JBGMDY010000001">
    <property type="protein sequence ID" value="KAL2347677.1"/>
    <property type="molecule type" value="Genomic_DNA"/>
</dbReference>
<evidence type="ECO:0000313" key="2">
    <source>
        <dbReference type="Proteomes" id="UP001603857"/>
    </source>
</evidence>
<gene>
    <name evidence="1" type="ORF">Fmac_001677</name>
</gene>
<name>A0ABD1NHS7_9FABA</name>
<organism evidence="1 2">
    <name type="scientific">Flemingia macrophylla</name>
    <dbReference type="NCBI Taxonomy" id="520843"/>
    <lineage>
        <taxon>Eukaryota</taxon>
        <taxon>Viridiplantae</taxon>
        <taxon>Streptophyta</taxon>
        <taxon>Embryophyta</taxon>
        <taxon>Tracheophyta</taxon>
        <taxon>Spermatophyta</taxon>
        <taxon>Magnoliopsida</taxon>
        <taxon>eudicotyledons</taxon>
        <taxon>Gunneridae</taxon>
        <taxon>Pentapetalae</taxon>
        <taxon>rosids</taxon>
        <taxon>fabids</taxon>
        <taxon>Fabales</taxon>
        <taxon>Fabaceae</taxon>
        <taxon>Papilionoideae</taxon>
        <taxon>50 kb inversion clade</taxon>
        <taxon>NPAAA clade</taxon>
        <taxon>indigoferoid/millettioid clade</taxon>
        <taxon>Phaseoleae</taxon>
        <taxon>Flemingia</taxon>
    </lineage>
</organism>
<dbReference type="Proteomes" id="UP001603857">
    <property type="component" value="Unassembled WGS sequence"/>
</dbReference>
<protein>
    <submittedName>
        <fullName evidence="1">Uncharacterized protein</fullName>
    </submittedName>
</protein>
<dbReference type="AlphaFoldDB" id="A0ABD1NHS7"/>
<keyword evidence="2" id="KW-1185">Reference proteome</keyword>